<dbReference type="EMBL" id="JBBHLL010000272">
    <property type="protein sequence ID" value="KAK7807461.1"/>
    <property type="molecule type" value="Genomic_DNA"/>
</dbReference>
<accession>A0AAW0HZ53</accession>
<feature type="region of interest" description="Disordered" evidence="1">
    <location>
        <begin position="322"/>
        <end position="361"/>
    </location>
</feature>
<feature type="compositionally biased region" description="Polar residues" evidence="1">
    <location>
        <begin position="334"/>
        <end position="354"/>
    </location>
</feature>
<dbReference type="AlphaFoldDB" id="A0AAW0HZ53"/>
<reference evidence="2 3" key="1">
    <citation type="journal article" date="2023" name="bioRxiv">
        <title>Conserved and derived expression patterns and positive selection on dental genes reveal complex evolutionary context of ever-growing rodent molars.</title>
        <authorList>
            <person name="Calamari Z.T."/>
            <person name="Song A."/>
            <person name="Cohen E."/>
            <person name="Akter M."/>
            <person name="Roy R.D."/>
            <person name="Hallikas O."/>
            <person name="Christensen M.M."/>
            <person name="Li P."/>
            <person name="Marangoni P."/>
            <person name="Jernvall J."/>
            <person name="Klein O.D."/>
        </authorList>
    </citation>
    <scope>NUCLEOTIDE SEQUENCE [LARGE SCALE GENOMIC DNA]</scope>
    <source>
        <strain evidence="2">V071</strain>
    </source>
</reference>
<dbReference type="Proteomes" id="UP001488838">
    <property type="component" value="Unassembled WGS sequence"/>
</dbReference>
<comment type="caution">
    <text evidence="2">The sequence shown here is derived from an EMBL/GenBank/DDBJ whole genome shotgun (WGS) entry which is preliminary data.</text>
</comment>
<gene>
    <name evidence="2" type="ORF">U0070_025093</name>
</gene>
<evidence type="ECO:0000313" key="3">
    <source>
        <dbReference type="Proteomes" id="UP001488838"/>
    </source>
</evidence>
<feature type="region of interest" description="Disordered" evidence="1">
    <location>
        <begin position="261"/>
        <end position="291"/>
    </location>
</feature>
<organism evidence="2 3">
    <name type="scientific">Myodes glareolus</name>
    <name type="common">Bank vole</name>
    <name type="synonym">Clethrionomys glareolus</name>
    <dbReference type="NCBI Taxonomy" id="447135"/>
    <lineage>
        <taxon>Eukaryota</taxon>
        <taxon>Metazoa</taxon>
        <taxon>Chordata</taxon>
        <taxon>Craniata</taxon>
        <taxon>Vertebrata</taxon>
        <taxon>Euteleostomi</taxon>
        <taxon>Mammalia</taxon>
        <taxon>Eutheria</taxon>
        <taxon>Euarchontoglires</taxon>
        <taxon>Glires</taxon>
        <taxon>Rodentia</taxon>
        <taxon>Myomorpha</taxon>
        <taxon>Muroidea</taxon>
        <taxon>Cricetidae</taxon>
        <taxon>Arvicolinae</taxon>
        <taxon>Myodes</taxon>
    </lineage>
</organism>
<evidence type="ECO:0000313" key="2">
    <source>
        <dbReference type="EMBL" id="KAK7807461.1"/>
    </source>
</evidence>
<name>A0AAW0HZ53_MYOGA</name>
<keyword evidence="3" id="KW-1185">Reference proteome</keyword>
<feature type="compositionally biased region" description="Polar residues" evidence="1">
    <location>
        <begin position="268"/>
        <end position="291"/>
    </location>
</feature>
<evidence type="ECO:0000256" key="1">
    <source>
        <dbReference type="SAM" id="MobiDB-lite"/>
    </source>
</evidence>
<proteinExistence type="predicted"/>
<protein>
    <submittedName>
        <fullName evidence="2">Uncharacterized protein</fullName>
    </submittedName>
</protein>
<feature type="non-terminal residue" evidence="2">
    <location>
        <position position="361"/>
    </location>
</feature>
<sequence length="361" mass="40181">MKDVQAHVSLVSDDFLKRELALMQGLRMGRLLLEIQGHQPSGDSSVLLEWTLPPFPFSASFRVGSVLRISKEAGLAASRSSHRNQRRSKKGISEKVTTAWFFFCDEAATMQANVQHCDQESRTLWHLEDSPLDVASKNLLRAGNCAKWNNFAGRLPEGEYTGAFLYMRKEDGTGISKYLRAMKLELTIIHYENVWSCSSQAPVTDLWRAEGTTELAEELALRNESTTLDTVYTYIPYKEPLRKTFICLCSLLKPGINHTEIGPDSRFTRSSSGAHSSQTLGGKDLSNSTATVVQPASGRISLLHLGHKSMRSSLALKESCPFPDSPIQPLPRNPSHSQKQTCTKSYKPSPTASFMRQIGKE</sequence>
<feature type="compositionally biased region" description="Pro residues" evidence="1">
    <location>
        <begin position="323"/>
        <end position="332"/>
    </location>
</feature>